<evidence type="ECO:0000256" key="1">
    <source>
        <dbReference type="SAM" id="MobiDB-lite"/>
    </source>
</evidence>
<organism evidence="3 4">
    <name type="scientific">Faecalibacterium prausnitzii</name>
    <dbReference type="NCBI Taxonomy" id="853"/>
    <lineage>
        <taxon>Bacteria</taxon>
        <taxon>Bacillati</taxon>
        <taxon>Bacillota</taxon>
        <taxon>Clostridia</taxon>
        <taxon>Eubacteriales</taxon>
        <taxon>Oscillospiraceae</taxon>
        <taxon>Faecalibacterium</taxon>
    </lineage>
</organism>
<keyword evidence="2" id="KW-0732">Signal</keyword>
<protein>
    <recommendedName>
        <fullName evidence="5">Carbohydrate-binding domain-containing protein</fullName>
    </recommendedName>
</protein>
<reference evidence="3 4" key="1">
    <citation type="submission" date="2018-02" db="EMBL/GenBank/DDBJ databases">
        <title>Complete genome sequencing of Faecalibacterium prausnitzii strains isolated from the human gut.</title>
        <authorList>
            <person name="Fitzgerald B.C."/>
            <person name="Shkoporov A.N."/>
            <person name="Ross P.R."/>
            <person name="Hill C."/>
        </authorList>
    </citation>
    <scope>NUCLEOTIDE SEQUENCE [LARGE SCALE GENOMIC DNA]</scope>
    <source>
        <strain evidence="3 4">APC942/32-1</strain>
    </source>
</reference>
<evidence type="ECO:0000256" key="2">
    <source>
        <dbReference type="SAM" id="SignalP"/>
    </source>
</evidence>
<feature type="non-terminal residue" evidence="3">
    <location>
        <position position="502"/>
    </location>
</feature>
<name>A0A329TS29_9FIRM</name>
<proteinExistence type="predicted"/>
<evidence type="ECO:0000313" key="4">
    <source>
        <dbReference type="Proteomes" id="UP000251144"/>
    </source>
</evidence>
<feature type="region of interest" description="Disordered" evidence="1">
    <location>
        <begin position="98"/>
        <end position="215"/>
    </location>
</feature>
<feature type="region of interest" description="Disordered" evidence="1">
    <location>
        <begin position="298"/>
        <end position="324"/>
    </location>
</feature>
<feature type="compositionally biased region" description="Basic and acidic residues" evidence="1">
    <location>
        <begin position="143"/>
        <end position="163"/>
    </location>
</feature>
<sequence>MQRKDLALRVLSTAAIMSIVTSIAAPAFADIYYIGNGSIDVETMTSADGKQQYVKVTQGDKTYTDTSDEIVIKDGTDEDHTTLREDTRIKEKRAEVAIPDKERPATQELEAAGSADAAGESQPDPDAAFTLSEAEEDSAQTQEGKDTTEEKKEPAEDSPKEDVVYEYAPADPDSEQQATKPTLSVSAAPTAKTQEATQADPPTTPASPVGSADNPTTNVIKVVNNWVGEAAKELKIRLSNVNIKVEKKVNKAAMDVSGDGKTKVELDGQNVLDSYGTDYPASYQAGLRKQGEGTLIITDETNDEGKKITTPKSESDTSGSLTAKGAGGNGAAGIGGNVAEGTKNIIIEGYATVHAAGGGSGAGIGGGGIYGDTQSGDAENIIIQGYATVDAKGSGSAAGIGGGGNGGNAENIIIRGHSKVTATASDGAAIGGGYGSKSGGSAKGIVIRDHATVVAKSDGGYWLGDSCAAIGAAGDKGKDTEAEVTIGTAGATAEQEDVHVTA</sequence>
<dbReference type="AlphaFoldDB" id="A0A329TS29"/>
<feature type="chain" id="PRO_5016241978" description="Carbohydrate-binding domain-containing protein" evidence="2">
    <location>
        <begin position="30"/>
        <end position="502"/>
    </location>
</feature>
<feature type="signal peptide" evidence="2">
    <location>
        <begin position="1"/>
        <end position="29"/>
    </location>
</feature>
<accession>A0A329TS29</accession>
<gene>
    <name evidence="3" type="ORF">C4N26_13255</name>
</gene>
<dbReference type="EMBL" id="PRLB01000017">
    <property type="protein sequence ID" value="RAW51416.1"/>
    <property type="molecule type" value="Genomic_DNA"/>
</dbReference>
<evidence type="ECO:0008006" key="5">
    <source>
        <dbReference type="Google" id="ProtNLM"/>
    </source>
</evidence>
<feature type="compositionally biased region" description="Low complexity" evidence="1">
    <location>
        <begin position="110"/>
        <end position="121"/>
    </location>
</feature>
<dbReference type="Proteomes" id="UP000251144">
    <property type="component" value="Unassembled WGS sequence"/>
</dbReference>
<feature type="compositionally biased region" description="Polar residues" evidence="1">
    <location>
        <begin position="310"/>
        <end position="321"/>
    </location>
</feature>
<evidence type="ECO:0000313" key="3">
    <source>
        <dbReference type="EMBL" id="RAW51416.1"/>
    </source>
</evidence>
<feature type="compositionally biased region" description="Polar residues" evidence="1">
    <location>
        <begin position="175"/>
        <end position="201"/>
    </location>
</feature>
<comment type="caution">
    <text evidence="3">The sequence shown here is derived from an EMBL/GenBank/DDBJ whole genome shotgun (WGS) entry which is preliminary data.</text>
</comment>